<evidence type="ECO:0000256" key="1">
    <source>
        <dbReference type="ARBA" id="ARBA00006641"/>
    </source>
</evidence>
<evidence type="ECO:0008006" key="7">
    <source>
        <dbReference type="Google" id="ProtNLM"/>
    </source>
</evidence>
<dbReference type="CDD" id="cd00501">
    <property type="entry name" value="Peptidase_C15"/>
    <property type="match status" value="1"/>
</dbReference>
<dbReference type="PANTHER" id="PTHR23402">
    <property type="entry name" value="PROTEASE FAMILY C15 PYROGLUTAMYL-PEPTIDASE I-RELATED"/>
    <property type="match status" value="1"/>
</dbReference>
<gene>
    <name evidence="6" type="ORF">g.23472</name>
</gene>
<evidence type="ECO:0000256" key="2">
    <source>
        <dbReference type="ARBA" id="ARBA00022490"/>
    </source>
</evidence>
<accession>A0A1B6ETX2</accession>
<evidence type="ECO:0000256" key="3">
    <source>
        <dbReference type="ARBA" id="ARBA00022670"/>
    </source>
</evidence>
<dbReference type="GO" id="GO:0016920">
    <property type="term" value="F:pyroglutamyl-peptidase activity"/>
    <property type="evidence" value="ECO:0007669"/>
    <property type="project" value="InterPro"/>
</dbReference>
<keyword evidence="5" id="KW-0788">Thiol protease</keyword>
<dbReference type="InterPro" id="IPR000816">
    <property type="entry name" value="Peptidase_C15"/>
</dbReference>
<dbReference type="GO" id="GO:0005829">
    <property type="term" value="C:cytosol"/>
    <property type="evidence" value="ECO:0007669"/>
    <property type="project" value="InterPro"/>
</dbReference>
<evidence type="ECO:0000313" key="6">
    <source>
        <dbReference type="EMBL" id="JAS41367.1"/>
    </source>
</evidence>
<reference evidence="6" key="1">
    <citation type="submission" date="2015-11" db="EMBL/GenBank/DDBJ databases">
        <title>De novo transcriptome assembly of four potential Pierce s Disease insect vectors from Arizona vineyards.</title>
        <authorList>
            <person name="Tassone E.E."/>
        </authorList>
    </citation>
    <scope>NUCLEOTIDE SEQUENCE</scope>
</reference>
<sequence>MAALSDPQPEDLNNLVCEARNTVIVTGFGPFENHNINASWEAVRLLPSTGIENDLNICLITEQIPVSYDDVGTKIPKLWDRYKPLLVVHVGVSNLARKITLEQAAQKSGYDRLDIYGQTPACNECCVGFAPLIRSGLDINQLSNMINSTSETVQTCLSDNAGRYLCEYIYYTSLSIDKSRSIFVHVPPLDQPYSAQQLAEGLAAIVRCLVQQLRDRQLDQVTTL</sequence>
<dbReference type="PRINTS" id="PR00706">
    <property type="entry name" value="PYROGLUPTASE"/>
</dbReference>
<keyword evidence="2" id="KW-0963">Cytoplasm</keyword>
<dbReference type="GO" id="GO:0006508">
    <property type="term" value="P:proteolysis"/>
    <property type="evidence" value="ECO:0007669"/>
    <property type="project" value="UniProtKB-KW"/>
</dbReference>
<dbReference type="AlphaFoldDB" id="A0A1B6ETX2"/>
<dbReference type="EMBL" id="GECZ01028402">
    <property type="protein sequence ID" value="JAS41367.1"/>
    <property type="molecule type" value="Transcribed_RNA"/>
</dbReference>
<dbReference type="InterPro" id="IPR036440">
    <property type="entry name" value="Peptidase_C15-like_sf"/>
</dbReference>
<name>A0A1B6ETX2_9HEMI</name>
<keyword evidence="4" id="KW-0378">Hydrolase</keyword>
<dbReference type="InterPro" id="IPR016125">
    <property type="entry name" value="Peptidase_C15-like"/>
</dbReference>
<evidence type="ECO:0000256" key="4">
    <source>
        <dbReference type="ARBA" id="ARBA00022801"/>
    </source>
</evidence>
<dbReference type="Pfam" id="PF01470">
    <property type="entry name" value="Peptidase_C15"/>
    <property type="match status" value="1"/>
</dbReference>
<protein>
    <recommendedName>
        <fullName evidence="7">Pyroglutamyl-peptidase I</fullName>
    </recommendedName>
</protein>
<dbReference type="PIRSF" id="PIRSF015592">
    <property type="entry name" value="Prld-crbxl_pptds"/>
    <property type="match status" value="1"/>
</dbReference>
<proteinExistence type="inferred from homology"/>
<dbReference type="Gene3D" id="3.40.630.20">
    <property type="entry name" value="Peptidase C15, pyroglutamyl peptidase I-like"/>
    <property type="match status" value="1"/>
</dbReference>
<dbReference type="SUPFAM" id="SSF53182">
    <property type="entry name" value="Pyrrolidone carboxyl peptidase (pyroglutamate aminopeptidase)"/>
    <property type="match status" value="1"/>
</dbReference>
<keyword evidence="3" id="KW-0645">Protease</keyword>
<comment type="similarity">
    <text evidence="1">Belongs to the peptidase C15 family.</text>
</comment>
<dbReference type="FunFam" id="3.40.630.20:FF:000008">
    <property type="entry name" value="Pyroglutamyl-peptidase 1"/>
    <property type="match status" value="1"/>
</dbReference>
<dbReference type="PANTHER" id="PTHR23402:SF1">
    <property type="entry name" value="PYROGLUTAMYL-PEPTIDASE I"/>
    <property type="match status" value="1"/>
</dbReference>
<evidence type="ECO:0000256" key="5">
    <source>
        <dbReference type="ARBA" id="ARBA00022807"/>
    </source>
</evidence>
<organism evidence="6">
    <name type="scientific">Cuerna arida</name>
    <dbReference type="NCBI Taxonomy" id="1464854"/>
    <lineage>
        <taxon>Eukaryota</taxon>
        <taxon>Metazoa</taxon>
        <taxon>Ecdysozoa</taxon>
        <taxon>Arthropoda</taxon>
        <taxon>Hexapoda</taxon>
        <taxon>Insecta</taxon>
        <taxon>Pterygota</taxon>
        <taxon>Neoptera</taxon>
        <taxon>Paraneoptera</taxon>
        <taxon>Hemiptera</taxon>
        <taxon>Auchenorrhyncha</taxon>
        <taxon>Membracoidea</taxon>
        <taxon>Cicadellidae</taxon>
        <taxon>Cicadellinae</taxon>
        <taxon>Proconiini</taxon>
        <taxon>Cuerna</taxon>
    </lineage>
</organism>